<dbReference type="AlphaFoldDB" id="L0HD32"/>
<feature type="compositionally biased region" description="Low complexity" evidence="1">
    <location>
        <begin position="338"/>
        <end position="357"/>
    </location>
</feature>
<evidence type="ECO:0000313" key="4">
    <source>
        <dbReference type="Proteomes" id="UP000010824"/>
    </source>
</evidence>
<dbReference type="SMART" id="SM00382">
    <property type="entry name" value="AAA"/>
    <property type="match status" value="1"/>
</dbReference>
<organism evidence="3 4">
    <name type="scientific">Methanoregula formicica (strain DSM 22288 / NBRC 105244 / SMSP)</name>
    <dbReference type="NCBI Taxonomy" id="593750"/>
    <lineage>
        <taxon>Archaea</taxon>
        <taxon>Methanobacteriati</taxon>
        <taxon>Methanobacteriota</taxon>
        <taxon>Stenosarchaea group</taxon>
        <taxon>Methanomicrobia</taxon>
        <taxon>Methanomicrobiales</taxon>
        <taxon>Methanoregulaceae</taxon>
        <taxon>Methanoregula</taxon>
    </lineage>
</organism>
<dbReference type="Proteomes" id="UP000010824">
    <property type="component" value="Chromosome"/>
</dbReference>
<dbReference type="OrthoDB" id="25914at2157"/>
<dbReference type="CDD" id="cd00009">
    <property type="entry name" value="AAA"/>
    <property type="match status" value="1"/>
</dbReference>
<dbReference type="Gene3D" id="1.10.8.80">
    <property type="entry name" value="Magnesium chelatase subunit I, C-Terminal domain"/>
    <property type="match status" value="1"/>
</dbReference>
<evidence type="ECO:0000259" key="2">
    <source>
        <dbReference type="SMART" id="SM00382"/>
    </source>
</evidence>
<dbReference type="InterPro" id="IPR041628">
    <property type="entry name" value="ChlI/MoxR_AAA_lid"/>
</dbReference>
<evidence type="ECO:0000313" key="3">
    <source>
        <dbReference type="EMBL" id="AGB01940.1"/>
    </source>
</evidence>
<dbReference type="GeneID" id="14310197"/>
<protein>
    <submittedName>
        <fullName evidence="3">Mg-chelatase subunit ChlI</fullName>
    </submittedName>
</protein>
<dbReference type="HOGENOM" id="CLU_016684_0_2_2"/>
<dbReference type="PIRSF" id="PIRSF002849">
    <property type="entry name" value="AAA_ATPase_chaperone_MoxR_prd"/>
    <property type="match status" value="1"/>
</dbReference>
<dbReference type="GO" id="GO:0005524">
    <property type="term" value="F:ATP binding"/>
    <property type="evidence" value="ECO:0007669"/>
    <property type="project" value="InterPro"/>
</dbReference>
<feature type="compositionally biased region" description="Basic and acidic residues" evidence="1">
    <location>
        <begin position="322"/>
        <end position="332"/>
    </location>
</feature>
<sequence length="357" mass="39678">MHHFNDIYPFTAIVGQEQMKKALLLNAINPRIGGVLIKGEKGTAKSTAARALARLLPDRQVVDGCIFGCDPADSKGLCLDCQAHAGNLKVTKAPMRVVELPISATEDKVVGSLDIEHALKKGEKKFEPGILAQAHRNILYVDEVNLLNDHIVDVLLDAAAMGMNFIEREGVSYVHPAAFILIGTMNPEEGELRPQLLDRFGLCVDIEGIHDAETRVEVIRRRQKYEDTPDEFSRIYESQEQEMREKIVRAQALLPQVSVSDDMLKMIAQICIDMAVDGHRADITMMKTAATIAAYNGRNAVIDEDIREAAALVLSHRMRRRPFSEQKMDTGKMEQSIQKTQGQKAGVAAAQQHTHRH</sequence>
<dbReference type="FunCoup" id="L0HD32">
    <property type="interactions" value="31"/>
</dbReference>
<feature type="region of interest" description="Disordered" evidence="1">
    <location>
        <begin position="322"/>
        <end position="357"/>
    </location>
</feature>
<dbReference type="InterPro" id="IPR045006">
    <property type="entry name" value="CHLI-like"/>
</dbReference>
<dbReference type="KEGG" id="mfo:Metfor_0884"/>
<dbReference type="Pfam" id="PF07728">
    <property type="entry name" value="AAA_5"/>
    <property type="match status" value="1"/>
</dbReference>
<evidence type="ECO:0000256" key="1">
    <source>
        <dbReference type="SAM" id="MobiDB-lite"/>
    </source>
</evidence>
<dbReference type="STRING" id="593750.Metfor_0884"/>
<dbReference type="InterPro" id="IPR027417">
    <property type="entry name" value="P-loop_NTPase"/>
</dbReference>
<dbReference type="EMBL" id="CP003167">
    <property type="protein sequence ID" value="AGB01940.1"/>
    <property type="molecule type" value="Genomic_DNA"/>
</dbReference>
<proteinExistence type="predicted"/>
<dbReference type="PANTHER" id="PTHR32039">
    <property type="entry name" value="MAGNESIUM-CHELATASE SUBUNIT CHLI"/>
    <property type="match status" value="1"/>
</dbReference>
<reference evidence="4" key="1">
    <citation type="submission" date="2011-12" db="EMBL/GenBank/DDBJ databases">
        <title>Complete sequence of Methanoregula formicicum SMSP.</title>
        <authorList>
            <person name="Lucas S."/>
            <person name="Han J."/>
            <person name="Lapidus A."/>
            <person name="Cheng J.-F."/>
            <person name="Goodwin L."/>
            <person name="Pitluck S."/>
            <person name="Peters L."/>
            <person name="Ovchinnikova G."/>
            <person name="Teshima H."/>
            <person name="Detter J.C."/>
            <person name="Han C."/>
            <person name="Tapia R."/>
            <person name="Land M."/>
            <person name="Hauser L."/>
            <person name="Kyrpides N."/>
            <person name="Ivanova N."/>
            <person name="Pagani I."/>
            <person name="Imachi H."/>
            <person name="Tamaki H."/>
            <person name="Sekiguchi Y."/>
            <person name="Kamagata Y."/>
            <person name="Cadillo-Quiroz H."/>
            <person name="Zinder S."/>
            <person name="Liu W.-T."/>
            <person name="Woyke T."/>
        </authorList>
    </citation>
    <scope>NUCLEOTIDE SEQUENCE [LARGE SCALE GENOMIC DNA]</scope>
    <source>
        <strain evidence="4">DSM 22288 / NBRC 105244 / SMSP</strain>
    </source>
</reference>
<dbReference type="InParanoid" id="L0HD32"/>
<dbReference type="RefSeq" id="WP_015284904.1">
    <property type="nucleotide sequence ID" value="NC_019943.1"/>
</dbReference>
<reference evidence="3 4" key="2">
    <citation type="journal article" date="2014" name="Genome Announc.">
        <title>Complete Genome Sequence of Methanoregula formicica SMSPT, a Mesophilic Hydrogenotrophic Methanogen Isolated from a Methanogenic Upflow Anaerobic Sludge Blanket Reactor.</title>
        <authorList>
            <person name="Yamamoto K."/>
            <person name="Tamaki H."/>
            <person name="Cadillo-Quiroz H."/>
            <person name="Imachi H."/>
            <person name="Kyrpides N."/>
            <person name="Woyke T."/>
            <person name="Goodwin L."/>
            <person name="Zinder S.H."/>
            <person name="Kamagata Y."/>
            <person name="Liu W.T."/>
        </authorList>
    </citation>
    <scope>NUCLEOTIDE SEQUENCE [LARGE SCALE GENOMIC DNA]</scope>
    <source>
        <strain evidence="4">DSM 22288 / NBRC 105244 / SMSP</strain>
    </source>
</reference>
<name>L0HD32_METFS</name>
<gene>
    <name evidence="3" type="ordered locus">Metfor_0884</name>
</gene>
<dbReference type="Gene3D" id="3.40.50.300">
    <property type="entry name" value="P-loop containing nucleotide triphosphate hydrolases"/>
    <property type="match status" value="1"/>
</dbReference>
<accession>L0HD32</accession>
<feature type="domain" description="AAA+ ATPase" evidence="2">
    <location>
        <begin position="31"/>
        <end position="210"/>
    </location>
</feature>
<dbReference type="Pfam" id="PF17863">
    <property type="entry name" value="AAA_lid_2"/>
    <property type="match status" value="1"/>
</dbReference>
<dbReference type="InterPro" id="IPR011704">
    <property type="entry name" value="ATPase_dyneun-rel_AAA"/>
</dbReference>
<dbReference type="GO" id="GO:0016887">
    <property type="term" value="F:ATP hydrolysis activity"/>
    <property type="evidence" value="ECO:0007669"/>
    <property type="project" value="InterPro"/>
</dbReference>
<keyword evidence="4" id="KW-1185">Reference proteome</keyword>
<dbReference type="SUPFAM" id="SSF52540">
    <property type="entry name" value="P-loop containing nucleoside triphosphate hydrolases"/>
    <property type="match status" value="1"/>
</dbReference>
<dbReference type="PANTHER" id="PTHR32039:SF9">
    <property type="entry name" value="MAGNESIUM-CHELATASE SUBUNIT CHLI-2, CHLOROPLASTIC"/>
    <property type="match status" value="1"/>
</dbReference>
<dbReference type="InterPro" id="IPR003593">
    <property type="entry name" value="AAA+_ATPase"/>
</dbReference>
<dbReference type="eggNOG" id="arCOG00438">
    <property type="taxonomic scope" value="Archaea"/>
</dbReference>